<protein>
    <submittedName>
        <fullName evidence="1">F-box/LRR-repeat protein</fullName>
    </submittedName>
</protein>
<name>A0A2I0B2E7_9ASPA</name>
<dbReference type="InterPro" id="IPR032675">
    <property type="entry name" value="LRR_dom_sf"/>
</dbReference>
<evidence type="ECO:0000313" key="2">
    <source>
        <dbReference type="Proteomes" id="UP000236161"/>
    </source>
</evidence>
<dbReference type="STRING" id="1088818.A0A2I0B2E7"/>
<dbReference type="OrthoDB" id="1929062at2759"/>
<dbReference type="SUPFAM" id="SSF81383">
    <property type="entry name" value="F-box domain"/>
    <property type="match status" value="1"/>
</dbReference>
<dbReference type="Proteomes" id="UP000236161">
    <property type="component" value="Unassembled WGS sequence"/>
</dbReference>
<proteinExistence type="predicted"/>
<dbReference type="Gene3D" id="3.80.10.10">
    <property type="entry name" value="Ribonuclease Inhibitor"/>
    <property type="match status" value="1"/>
</dbReference>
<dbReference type="AlphaFoldDB" id="A0A2I0B2E7"/>
<dbReference type="PANTHER" id="PTHR38926:SF5">
    <property type="entry name" value="F-BOX AND LEUCINE-RICH REPEAT PROTEIN 6"/>
    <property type="match status" value="1"/>
</dbReference>
<dbReference type="SUPFAM" id="SSF52047">
    <property type="entry name" value="RNI-like"/>
    <property type="match status" value="1"/>
</dbReference>
<evidence type="ECO:0000313" key="1">
    <source>
        <dbReference type="EMBL" id="PKA61971.1"/>
    </source>
</evidence>
<gene>
    <name evidence="1" type="ORF">AXF42_Ash019177</name>
</gene>
<reference evidence="1 2" key="1">
    <citation type="journal article" date="2017" name="Nature">
        <title>The Apostasia genome and the evolution of orchids.</title>
        <authorList>
            <person name="Zhang G.Q."/>
            <person name="Liu K.W."/>
            <person name="Li Z."/>
            <person name="Lohaus R."/>
            <person name="Hsiao Y.Y."/>
            <person name="Niu S.C."/>
            <person name="Wang J.Y."/>
            <person name="Lin Y.C."/>
            <person name="Xu Q."/>
            <person name="Chen L.J."/>
            <person name="Yoshida K."/>
            <person name="Fujiwara S."/>
            <person name="Wang Z.W."/>
            <person name="Zhang Y.Q."/>
            <person name="Mitsuda N."/>
            <person name="Wang M."/>
            <person name="Liu G.H."/>
            <person name="Pecoraro L."/>
            <person name="Huang H.X."/>
            <person name="Xiao X.J."/>
            <person name="Lin M."/>
            <person name="Wu X.Y."/>
            <person name="Wu W.L."/>
            <person name="Chen Y.Y."/>
            <person name="Chang S.B."/>
            <person name="Sakamoto S."/>
            <person name="Ohme-Takagi M."/>
            <person name="Yagi M."/>
            <person name="Zeng S.J."/>
            <person name="Shen C.Y."/>
            <person name="Yeh C.M."/>
            <person name="Luo Y.B."/>
            <person name="Tsai W.C."/>
            <person name="Van de Peer Y."/>
            <person name="Liu Z.J."/>
        </authorList>
    </citation>
    <scope>NUCLEOTIDE SEQUENCE [LARGE SCALE GENOMIC DNA]</scope>
    <source>
        <strain evidence="2">cv. Shenzhen</strain>
        <tissue evidence="1">Stem</tissue>
    </source>
</reference>
<dbReference type="PANTHER" id="PTHR38926">
    <property type="entry name" value="F-BOX DOMAIN CONTAINING PROTEIN, EXPRESSED"/>
    <property type="match status" value="1"/>
</dbReference>
<dbReference type="Gene3D" id="1.20.1280.50">
    <property type="match status" value="1"/>
</dbReference>
<dbReference type="InterPro" id="IPR036047">
    <property type="entry name" value="F-box-like_dom_sf"/>
</dbReference>
<accession>A0A2I0B2E7</accession>
<sequence>MEDGERNWEDMEIDCLVNIFCKVGLDDLAVSLPLVCRSWSAAAGDALCWKALDFRDLDFMPWSSFSKAFTARFFVPRFSFSGFLKLAVRRSSGGAAELRLPQIASMEDLVLASNECPRLKILSLPKLTLDDEARIPDLIAKWKDLQRLEIESKPSNFFELAAEIAGNCRVFSDLAMPCSSIKKEDASAIATSLNKLRSLDLSRSYLPRAELLVILGECRGLERLSVKSCLGFEADEEVKGKAAAIRIFEHEGTKMEGDSGYCTDECDDLEVHVI</sequence>
<dbReference type="EMBL" id="KZ451922">
    <property type="protein sequence ID" value="PKA61971.1"/>
    <property type="molecule type" value="Genomic_DNA"/>
</dbReference>
<keyword evidence="2" id="KW-1185">Reference proteome</keyword>
<organism evidence="1 2">
    <name type="scientific">Apostasia shenzhenica</name>
    <dbReference type="NCBI Taxonomy" id="1088818"/>
    <lineage>
        <taxon>Eukaryota</taxon>
        <taxon>Viridiplantae</taxon>
        <taxon>Streptophyta</taxon>
        <taxon>Embryophyta</taxon>
        <taxon>Tracheophyta</taxon>
        <taxon>Spermatophyta</taxon>
        <taxon>Magnoliopsida</taxon>
        <taxon>Liliopsida</taxon>
        <taxon>Asparagales</taxon>
        <taxon>Orchidaceae</taxon>
        <taxon>Apostasioideae</taxon>
        <taxon>Apostasia</taxon>
    </lineage>
</organism>